<gene>
    <name evidence="5" type="ORF">EPH_0004350</name>
</gene>
<dbReference type="OrthoDB" id="427795at2759"/>
<organism evidence="5 6">
    <name type="scientific">Eimeria praecox</name>
    <dbReference type="NCBI Taxonomy" id="51316"/>
    <lineage>
        <taxon>Eukaryota</taxon>
        <taxon>Sar</taxon>
        <taxon>Alveolata</taxon>
        <taxon>Apicomplexa</taxon>
        <taxon>Conoidasida</taxon>
        <taxon>Coccidia</taxon>
        <taxon>Eucoccidiorida</taxon>
        <taxon>Eimeriorina</taxon>
        <taxon>Eimeriidae</taxon>
        <taxon>Eimeria</taxon>
    </lineage>
</organism>
<evidence type="ECO:0000313" key="5">
    <source>
        <dbReference type="EMBL" id="CDI87084.1"/>
    </source>
</evidence>
<dbReference type="PANTHER" id="PTHR22850">
    <property type="entry name" value="WD40 REPEAT FAMILY"/>
    <property type="match status" value="1"/>
</dbReference>
<evidence type="ECO:0000256" key="1">
    <source>
        <dbReference type="ARBA" id="ARBA00022574"/>
    </source>
</evidence>
<evidence type="ECO:0000256" key="4">
    <source>
        <dbReference type="SAM" id="MobiDB-lite"/>
    </source>
</evidence>
<reference evidence="5" key="2">
    <citation type="submission" date="2013-10" db="EMBL/GenBank/DDBJ databases">
        <authorList>
            <person name="Aslett M."/>
        </authorList>
    </citation>
    <scope>NUCLEOTIDE SEQUENCE [LARGE SCALE GENOMIC DNA]</scope>
    <source>
        <strain evidence="5">Houghton</strain>
    </source>
</reference>
<keyword evidence="2" id="KW-0677">Repeat</keyword>
<dbReference type="SUPFAM" id="SSF50978">
    <property type="entry name" value="WD40 repeat-like"/>
    <property type="match status" value="1"/>
</dbReference>
<keyword evidence="1 3" id="KW-0853">WD repeat</keyword>
<dbReference type="EMBL" id="HG696711">
    <property type="protein sequence ID" value="CDI87084.1"/>
    <property type="molecule type" value="Genomic_DNA"/>
</dbReference>
<feature type="region of interest" description="Disordered" evidence="4">
    <location>
        <begin position="1"/>
        <end position="34"/>
    </location>
</feature>
<evidence type="ECO:0000256" key="3">
    <source>
        <dbReference type="PROSITE-ProRule" id="PRU00221"/>
    </source>
</evidence>
<feature type="compositionally biased region" description="Polar residues" evidence="4">
    <location>
        <begin position="297"/>
        <end position="307"/>
    </location>
</feature>
<dbReference type="Pfam" id="PF00400">
    <property type="entry name" value="WD40"/>
    <property type="match status" value="2"/>
</dbReference>
<sequence>MASEEGPEPSSTNATAVAVNAGGDSRKGRSDNSVGHLLEPLNFSALAESPDRGGINGTAGSAKETGIVFRLSEQLAALAALLRPNQTNNEKVPNESPSPGSSLLHIQQAEPPLKYLTLAAGLLTCIWGWRAARSIERVVARRYADIAYQIRRPDALSARISAFKFLVLGGLVLPGSAVAFASLQANAAQPACRARESQEAHEALEAPLNASVPRRSVLTEMLPVTVQADMRRLVGAFHAGLSELVEAVAPSRQKWVQWAAVTFAADDSAPCVAASTASRASSPTNESRYKKVPAGPKSSQLPAGTSMSKEEWPALPPVAAPLSSSGTPTTSLRTLKWRNRTDFTAIDAHKWWRGKLFVTHGGDLALLEASGVAPKRFGDHHYPGMRRLHDYQGFEFGDEDTRKFTITARIPHEGECNRARVFHGNDTLIASKANDGCVYLFDSCKFGPALCMSDAESEDCQSVSQRSQMATDAELILTGHTAQGWGLEWSPTREGWLASSGDDGLVCVWDTRASCGKDKCLSPLHRLAASSNRRALQDVAWKRGDDAGEVVVAVGDDGELNMWDLRAGTLPVHRQPCNHSCANVLALNPLAPNVFATGGADAGVSVWDFRDLRRPAHRLLYLENEALTSLKWHPQNKAVLAAGTTDRFVRIFDCSLIGAEQSPEEAEEGAPEVIFVHGGHVAGITEIDWNPLGDKFPWVIASASEDNVLQIWQPSVKAFEAEEADFICDEGSMDEELLD</sequence>
<name>U6H8U9_9EIME</name>
<keyword evidence="6" id="KW-1185">Reference proteome</keyword>
<feature type="region of interest" description="Disordered" evidence="4">
    <location>
        <begin position="275"/>
        <end position="311"/>
    </location>
</feature>
<dbReference type="Gene3D" id="2.130.10.10">
    <property type="entry name" value="YVTN repeat-like/Quinoprotein amine dehydrogenase"/>
    <property type="match status" value="1"/>
</dbReference>
<dbReference type="AlphaFoldDB" id="U6H8U9"/>
<dbReference type="InterPro" id="IPR001680">
    <property type="entry name" value="WD40_rpt"/>
</dbReference>
<dbReference type="Proteomes" id="UP000018201">
    <property type="component" value="Unassembled WGS sequence"/>
</dbReference>
<dbReference type="InterPro" id="IPR036322">
    <property type="entry name" value="WD40_repeat_dom_sf"/>
</dbReference>
<dbReference type="InterPro" id="IPR050459">
    <property type="entry name" value="WD_repeat_RBAP46/RBAP48/MSI1"/>
</dbReference>
<proteinExistence type="predicted"/>
<dbReference type="PROSITE" id="PS50082">
    <property type="entry name" value="WD_REPEATS_2"/>
    <property type="match status" value="1"/>
</dbReference>
<dbReference type="InterPro" id="IPR019775">
    <property type="entry name" value="WD40_repeat_CS"/>
</dbReference>
<protein>
    <submittedName>
        <fullName evidence="5">WD-40 repeat protein, putative</fullName>
    </submittedName>
</protein>
<accession>U6H8U9</accession>
<evidence type="ECO:0000256" key="2">
    <source>
        <dbReference type="ARBA" id="ARBA00022737"/>
    </source>
</evidence>
<dbReference type="SMART" id="SM00320">
    <property type="entry name" value="WD40"/>
    <property type="match status" value="6"/>
</dbReference>
<dbReference type="VEuPathDB" id="ToxoDB:EPH_0004350"/>
<feature type="repeat" description="WD" evidence="3">
    <location>
        <begin position="477"/>
        <end position="512"/>
    </location>
</feature>
<dbReference type="PROSITE" id="PS00678">
    <property type="entry name" value="WD_REPEATS_1"/>
    <property type="match status" value="1"/>
</dbReference>
<reference evidence="5" key="1">
    <citation type="submission" date="2013-10" db="EMBL/GenBank/DDBJ databases">
        <title>Genomic analysis of the causative agents of coccidiosis in chickens.</title>
        <authorList>
            <person name="Reid A.J."/>
            <person name="Blake D."/>
            <person name="Billington K."/>
            <person name="Browne H."/>
            <person name="Dunn M."/>
            <person name="Hung S."/>
            <person name="Kawahara F."/>
            <person name="Miranda-Saavedra D."/>
            <person name="Mourier T."/>
            <person name="Nagra H."/>
            <person name="Otto T.D."/>
            <person name="Rawlings N."/>
            <person name="Sanchez A."/>
            <person name="Sanders M."/>
            <person name="Subramaniam C."/>
            <person name="Tay Y."/>
            <person name="Dear P."/>
            <person name="Doerig C."/>
            <person name="Gruber A."/>
            <person name="Parkinson J."/>
            <person name="Shirley M."/>
            <person name="Wan K.L."/>
            <person name="Berriman M."/>
            <person name="Tomley F."/>
            <person name="Pain A."/>
        </authorList>
    </citation>
    <scope>NUCLEOTIDE SEQUENCE [LARGE SCALE GENOMIC DNA]</scope>
    <source>
        <strain evidence="5">Houghton</strain>
    </source>
</reference>
<evidence type="ECO:0000313" key="6">
    <source>
        <dbReference type="Proteomes" id="UP000018201"/>
    </source>
</evidence>
<dbReference type="InterPro" id="IPR015943">
    <property type="entry name" value="WD40/YVTN_repeat-like_dom_sf"/>
</dbReference>